<dbReference type="GO" id="GO:0003723">
    <property type="term" value="F:RNA binding"/>
    <property type="evidence" value="ECO:0007669"/>
    <property type="project" value="UniProtKB-KW"/>
</dbReference>
<keyword evidence="3" id="KW-0694">RNA-binding</keyword>
<reference evidence="7" key="1">
    <citation type="submission" date="2018-05" db="EMBL/GenBank/DDBJ databases">
        <authorList>
            <person name="Lanie J.A."/>
            <person name="Ng W.-L."/>
            <person name="Kazmierczak K.M."/>
            <person name="Andrzejewski T.M."/>
            <person name="Davidsen T.M."/>
            <person name="Wayne K.J."/>
            <person name="Tettelin H."/>
            <person name="Glass J.I."/>
            <person name="Rusch D."/>
            <person name="Podicherti R."/>
            <person name="Tsui H.-C.T."/>
            <person name="Winkler M.E."/>
        </authorList>
    </citation>
    <scope>NUCLEOTIDE SEQUENCE</scope>
</reference>
<dbReference type="SUPFAM" id="SSF48013">
    <property type="entry name" value="NusB-like"/>
    <property type="match status" value="1"/>
</dbReference>
<keyword evidence="2" id="KW-0889">Transcription antitermination</keyword>
<dbReference type="InterPro" id="IPR006027">
    <property type="entry name" value="NusB_RsmB_TIM44"/>
</dbReference>
<accession>A0A381PLQ4</accession>
<feature type="non-terminal residue" evidence="7">
    <location>
        <position position="1"/>
    </location>
</feature>
<dbReference type="InterPro" id="IPR035926">
    <property type="entry name" value="NusB-like_sf"/>
</dbReference>
<proteinExistence type="inferred from homology"/>
<dbReference type="EMBL" id="UINC01001027">
    <property type="protein sequence ID" value="SUZ67962.1"/>
    <property type="molecule type" value="Genomic_DNA"/>
</dbReference>
<evidence type="ECO:0000313" key="7">
    <source>
        <dbReference type="EMBL" id="SUZ67962.1"/>
    </source>
</evidence>
<dbReference type="HAMAP" id="MF_00073">
    <property type="entry name" value="NusB"/>
    <property type="match status" value="1"/>
</dbReference>
<organism evidence="7">
    <name type="scientific">marine metagenome</name>
    <dbReference type="NCBI Taxonomy" id="408172"/>
    <lineage>
        <taxon>unclassified sequences</taxon>
        <taxon>metagenomes</taxon>
        <taxon>ecological metagenomes</taxon>
    </lineage>
</organism>
<evidence type="ECO:0000256" key="5">
    <source>
        <dbReference type="ARBA" id="ARBA00023163"/>
    </source>
</evidence>
<evidence type="ECO:0000259" key="6">
    <source>
        <dbReference type="Pfam" id="PF01029"/>
    </source>
</evidence>
<keyword evidence="4" id="KW-0805">Transcription regulation</keyword>
<protein>
    <recommendedName>
        <fullName evidence="6">NusB/RsmB/TIM44 domain-containing protein</fullName>
    </recommendedName>
</protein>
<dbReference type="Pfam" id="PF01029">
    <property type="entry name" value="NusB"/>
    <property type="match status" value="1"/>
</dbReference>
<dbReference type="InterPro" id="IPR011605">
    <property type="entry name" value="NusB_fam"/>
</dbReference>
<evidence type="ECO:0000256" key="2">
    <source>
        <dbReference type="ARBA" id="ARBA00022814"/>
    </source>
</evidence>
<feature type="domain" description="NusB/RsmB/TIM44" evidence="6">
    <location>
        <begin position="7"/>
        <end position="132"/>
    </location>
</feature>
<dbReference type="AlphaFoldDB" id="A0A381PLQ4"/>
<evidence type="ECO:0000256" key="3">
    <source>
        <dbReference type="ARBA" id="ARBA00022884"/>
    </source>
</evidence>
<dbReference type="GO" id="GO:0006353">
    <property type="term" value="P:DNA-templated transcription termination"/>
    <property type="evidence" value="ECO:0007669"/>
    <property type="project" value="InterPro"/>
</dbReference>
<dbReference type="PANTHER" id="PTHR11078">
    <property type="entry name" value="N UTILIZATION SUBSTANCE PROTEIN B-RELATED"/>
    <property type="match status" value="1"/>
</dbReference>
<dbReference type="GO" id="GO:0005829">
    <property type="term" value="C:cytosol"/>
    <property type="evidence" value="ECO:0007669"/>
    <property type="project" value="TreeGrafter"/>
</dbReference>
<keyword evidence="5" id="KW-0804">Transcription</keyword>
<name>A0A381PLQ4_9ZZZZ</name>
<sequence>VDPRARRRARRALLQALYQAQLSGADAEAMCSQFRQSGALDDADATFFDECLHQILDTRAKLDESYQPFLDRSTDELGYVERGVLRAGTFELKECIEVPFRVVINEWVELAKVFGAEQSFKFVNGVLDAVARDVRHSEQ</sequence>
<dbReference type="Gene3D" id="1.10.940.10">
    <property type="entry name" value="NusB-like"/>
    <property type="match status" value="1"/>
</dbReference>
<comment type="similarity">
    <text evidence="1">Belongs to the NusB family.</text>
</comment>
<dbReference type="GO" id="GO:0031564">
    <property type="term" value="P:transcription antitermination"/>
    <property type="evidence" value="ECO:0007669"/>
    <property type="project" value="UniProtKB-KW"/>
</dbReference>
<dbReference type="PANTHER" id="PTHR11078:SF3">
    <property type="entry name" value="ANTITERMINATION NUSB DOMAIN-CONTAINING PROTEIN"/>
    <property type="match status" value="1"/>
</dbReference>
<dbReference type="NCBIfam" id="TIGR01951">
    <property type="entry name" value="nusB"/>
    <property type="match status" value="1"/>
</dbReference>
<gene>
    <name evidence="7" type="ORF">METZ01_LOCUS20816</name>
</gene>
<evidence type="ECO:0000256" key="1">
    <source>
        <dbReference type="ARBA" id="ARBA00005952"/>
    </source>
</evidence>
<evidence type="ECO:0000256" key="4">
    <source>
        <dbReference type="ARBA" id="ARBA00023015"/>
    </source>
</evidence>